<keyword evidence="2" id="KW-1185">Reference proteome</keyword>
<accession>A0A167WB47</accession>
<proteinExistence type="predicted"/>
<name>A0A167WB47_9HYPO</name>
<evidence type="ECO:0000313" key="2">
    <source>
        <dbReference type="Proteomes" id="UP000076874"/>
    </source>
</evidence>
<organism evidence="1 2">
    <name type="scientific">Niveomyces insectorum RCEF 264</name>
    <dbReference type="NCBI Taxonomy" id="1081102"/>
    <lineage>
        <taxon>Eukaryota</taxon>
        <taxon>Fungi</taxon>
        <taxon>Dikarya</taxon>
        <taxon>Ascomycota</taxon>
        <taxon>Pezizomycotina</taxon>
        <taxon>Sordariomycetes</taxon>
        <taxon>Hypocreomycetidae</taxon>
        <taxon>Hypocreales</taxon>
        <taxon>Cordycipitaceae</taxon>
        <taxon>Niveomyces</taxon>
    </lineage>
</organism>
<dbReference type="Proteomes" id="UP000076874">
    <property type="component" value="Unassembled WGS sequence"/>
</dbReference>
<evidence type="ECO:0000313" key="1">
    <source>
        <dbReference type="EMBL" id="OAA63566.1"/>
    </source>
</evidence>
<gene>
    <name evidence="1" type="ORF">SPI_03729</name>
</gene>
<dbReference type="AlphaFoldDB" id="A0A167WB47"/>
<sequence length="167" mass="18351">MSAATATQSQEGNAASVADISVPGFENVVWTQSTTKEGRSFAVGVGQPTADNTSDAAVVDAKGGPVGSHGDPEAFEMDVHWPVDGTEHITTSEVYDLAGLQAYKVEEQPWYAPWFKYCLRIRNNVNYLYTFTDESNDTYDLRTVINGWHFLLYNSDQPTIVHVQGTP</sequence>
<comment type="caution">
    <text evidence="1">The sequence shown here is derived from an EMBL/GenBank/DDBJ whole genome shotgun (WGS) entry which is preliminary data.</text>
</comment>
<dbReference type="EMBL" id="AZHD01000005">
    <property type="protein sequence ID" value="OAA63566.1"/>
    <property type="molecule type" value="Genomic_DNA"/>
</dbReference>
<protein>
    <submittedName>
        <fullName evidence="1">Uncharacterized protein</fullName>
    </submittedName>
</protein>
<dbReference type="OrthoDB" id="3200925at2759"/>
<reference evidence="1 2" key="1">
    <citation type="journal article" date="2016" name="Genome Biol. Evol.">
        <title>Divergent and convergent evolution of fungal pathogenicity.</title>
        <authorList>
            <person name="Shang Y."/>
            <person name="Xiao G."/>
            <person name="Zheng P."/>
            <person name="Cen K."/>
            <person name="Zhan S."/>
            <person name="Wang C."/>
        </authorList>
    </citation>
    <scope>NUCLEOTIDE SEQUENCE [LARGE SCALE GENOMIC DNA]</scope>
    <source>
        <strain evidence="1 2">RCEF 264</strain>
    </source>
</reference>